<evidence type="ECO:0000313" key="2">
    <source>
        <dbReference type="EMBL" id="EFX70085.1"/>
    </source>
</evidence>
<organism evidence="2 3">
    <name type="scientific">Daphnia pulex</name>
    <name type="common">Water flea</name>
    <dbReference type="NCBI Taxonomy" id="6669"/>
    <lineage>
        <taxon>Eukaryota</taxon>
        <taxon>Metazoa</taxon>
        <taxon>Ecdysozoa</taxon>
        <taxon>Arthropoda</taxon>
        <taxon>Crustacea</taxon>
        <taxon>Branchiopoda</taxon>
        <taxon>Diplostraca</taxon>
        <taxon>Cladocera</taxon>
        <taxon>Anomopoda</taxon>
        <taxon>Daphniidae</taxon>
        <taxon>Daphnia</taxon>
    </lineage>
</organism>
<evidence type="ECO:0000313" key="3">
    <source>
        <dbReference type="Proteomes" id="UP000000305"/>
    </source>
</evidence>
<dbReference type="EMBL" id="GL732625">
    <property type="protein sequence ID" value="EFX70085.1"/>
    <property type="molecule type" value="Genomic_DNA"/>
</dbReference>
<dbReference type="InParanoid" id="E9HDU3"/>
<reference evidence="2 3" key="1">
    <citation type="journal article" date="2011" name="Science">
        <title>The ecoresponsive genome of Daphnia pulex.</title>
        <authorList>
            <person name="Colbourne J.K."/>
            <person name="Pfrender M.E."/>
            <person name="Gilbert D."/>
            <person name="Thomas W.K."/>
            <person name="Tucker A."/>
            <person name="Oakley T.H."/>
            <person name="Tokishita S."/>
            <person name="Aerts A."/>
            <person name="Arnold G.J."/>
            <person name="Basu M.K."/>
            <person name="Bauer D.J."/>
            <person name="Caceres C.E."/>
            <person name="Carmel L."/>
            <person name="Casola C."/>
            <person name="Choi J.H."/>
            <person name="Detter J.C."/>
            <person name="Dong Q."/>
            <person name="Dusheyko S."/>
            <person name="Eads B.D."/>
            <person name="Frohlich T."/>
            <person name="Geiler-Samerotte K.A."/>
            <person name="Gerlach D."/>
            <person name="Hatcher P."/>
            <person name="Jogdeo S."/>
            <person name="Krijgsveld J."/>
            <person name="Kriventseva E.V."/>
            <person name="Kultz D."/>
            <person name="Laforsch C."/>
            <person name="Lindquist E."/>
            <person name="Lopez J."/>
            <person name="Manak J.R."/>
            <person name="Muller J."/>
            <person name="Pangilinan J."/>
            <person name="Patwardhan R.P."/>
            <person name="Pitluck S."/>
            <person name="Pritham E.J."/>
            <person name="Rechtsteiner A."/>
            <person name="Rho M."/>
            <person name="Rogozin I.B."/>
            <person name="Sakarya O."/>
            <person name="Salamov A."/>
            <person name="Schaack S."/>
            <person name="Shapiro H."/>
            <person name="Shiga Y."/>
            <person name="Skalitzky C."/>
            <person name="Smith Z."/>
            <person name="Souvorov A."/>
            <person name="Sung W."/>
            <person name="Tang Z."/>
            <person name="Tsuchiya D."/>
            <person name="Tu H."/>
            <person name="Vos H."/>
            <person name="Wang M."/>
            <person name="Wolf Y.I."/>
            <person name="Yamagata H."/>
            <person name="Yamada T."/>
            <person name="Ye Y."/>
            <person name="Shaw J.R."/>
            <person name="Andrews J."/>
            <person name="Crease T.J."/>
            <person name="Tang H."/>
            <person name="Lucas S.M."/>
            <person name="Robertson H.M."/>
            <person name="Bork P."/>
            <person name="Koonin E.V."/>
            <person name="Zdobnov E.M."/>
            <person name="Grigoriev I.V."/>
            <person name="Lynch M."/>
            <person name="Boore J.L."/>
        </authorList>
    </citation>
    <scope>NUCLEOTIDE SEQUENCE [LARGE SCALE GENOMIC DNA]</scope>
</reference>
<dbReference type="OrthoDB" id="6390932at2759"/>
<keyword evidence="1" id="KW-0812">Transmembrane</keyword>
<sequence>MRPQKDTRIIGMVFIVNLGVQLGAGCFGHVVKAEALGLKDSKKKKWWAYISVDHRSFLAPKQECRQAKALTAQTLQVLRSTSLAKWIVTGIKDEKVKACREAFKSTLKLKSEFLVNPTLDESISLRLKASKNSNATKTNIEPTEKMLKKLSYKILDLIKPLLYLASRVNFKEEEEKRCYRN</sequence>
<dbReference type="AlphaFoldDB" id="E9HDU3"/>
<dbReference type="PROSITE" id="PS51257">
    <property type="entry name" value="PROKAR_LIPOPROTEIN"/>
    <property type="match status" value="1"/>
</dbReference>
<keyword evidence="1" id="KW-0472">Membrane</keyword>
<proteinExistence type="predicted"/>
<dbReference type="PhylomeDB" id="E9HDU3"/>
<dbReference type="KEGG" id="dpx:DAPPUDRAFT_328485"/>
<gene>
    <name evidence="2" type="ORF">DAPPUDRAFT_328485</name>
</gene>
<feature type="transmembrane region" description="Helical" evidence="1">
    <location>
        <begin position="12"/>
        <end position="31"/>
    </location>
</feature>
<dbReference type="Proteomes" id="UP000000305">
    <property type="component" value="Unassembled WGS sequence"/>
</dbReference>
<dbReference type="HOGENOM" id="CLU_1490479_0_0_1"/>
<evidence type="ECO:0000256" key="1">
    <source>
        <dbReference type="SAM" id="Phobius"/>
    </source>
</evidence>
<accession>E9HDU3</accession>
<keyword evidence="1" id="KW-1133">Transmembrane helix</keyword>
<protein>
    <submittedName>
        <fullName evidence="2">Uncharacterized protein</fullName>
    </submittedName>
</protein>
<keyword evidence="3" id="KW-1185">Reference proteome</keyword>
<name>E9HDU3_DAPPU</name>